<dbReference type="Proteomes" id="UP000323732">
    <property type="component" value="Unassembled WGS sequence"/>
</dbReference>
<feature type="transmembrane region" description="Helical" evidence="1">
    <location>
        <begin position="6"/>
        <end position="28"/>
    </location>
</feature>
<dbReference type="EMBL" id="VTES01000003">
    <property type="protein sequence ID" value="TYS63776.1"/>
    <property type="molecule type" value="Genomic_DNA"/>
</dbReference>
<feature type="transmembrane region" description="Helical" evidence="1">
    <location>
        <begin position="69"/>
        <end position="92"/>
    </location>
</feature>
<evidence type="ECO:0000256" key="1">
    <source>
        <dbReference type="SAM" id="Phobius"/>
    </source>
</evidence>
<gene>
    <name evidence="2" type="ORF">FZD47_09675</name>
</gene>
<dbReference type="AlphaFoldDB" id="A0A5D4SPQ3"/>
<feature type="transmembrane region" description="Helical" evidence="1">
    <location>
        <begin position="421"/>
        <end position="441"/>
    </location>
</feature>
<feature type="transmembrane region" description="Helical" evidence="1">
    <location>
        <begin position="123"/>
        <end position="143"/>
    </location>
</feature>
<dbReference type="RefSeq" id="WP_148949695.1">
    <property type="nucleotide sequence ID" value="NZ_VTES01000003.1"/>
</dbReference>
<proteinExistence type="predicted"/>
<reference evidence="2 3" key="1">
    <citation type="submission" date="2019-08" db="EMBL/GenBank/DDBJ databases">
        <title>Bacillus genomes from the desert of Cuatro Cienegas, Coahuila.</title>
        <authorList>
            <person name="Olmedo-Alvarez G."/>
        </authorList>
    </citation>
    <scope>NUCLEOTIDE SEQUENCE [LARGE SCALE GENOMIC DNA]</scope>
    <source>
        <strain evidence="2 3">CH37_1T</strain>
    </source>
</reference>
<feature type="transmembrane region" description="Helical" evidence="1">
    <location>
        <begin position="230"/>
        <end position="249"/>
    </location>
</feature>
<organism evidence="2 3">
    <name type="scientific">Bacillus infantis</name>
    <dbReference type="NCBI Taxonomy" id="324767"/>
    <lineage>
        <taxon>Bacteria</taxon>
        <taxon>Bacillati</taxon>
        <taxon>Bacillota</taxon>
        <taxon>Bacilli</taxon>
        <taxon>Bacillales</taxon>
        <taxon>Bacillaceae</taxon>
        <taxon>Bacillus</taxon>
    </lineage>
</organism>
<keyword evidence="1" id="KW-0812">Transmembrane</keyword>
<dbReference type="NCBIfam" id="TIGR04370">
    <property type="entry name" value="glyco_rpt_poly"/>
    <property type="match status" value="1"/>
</dbReference>
<feature type="transmembrane region" description="Helical" evidence="1">
    <location>
        <begin position="181"/>
        <end position="199"/>
    </location>
</feature>
<protein>
    <submittedName>
        <fullName evidence="2">Oligosaccharide repeat unit polymerase</fullName>
    </submittedName>
</protein>
<accession>A0A5D4SPQ3</accession>
<feature type="transmembrane region" description="Helical" evidence="1">
    <location>
        <begin position="35"/>
        <end position="54"/>
    </location>
</feature>
<keyword evidence="1" id="KW-1133">Transmembrane helix</keyword>
<evidence type="ECO:0000313" key="2">
    <source>
        <dbReference type="EMBL" id="TYS63776.1"/>
    </source>
</evidence>
<sequence>MLAILIWLTVTLISVSLFYRISGSLSLFKPNLNSLIFYYSLFVSCYIGSLLIALDIDHYYMINKLDHDAYRWIGFGAVSFVMIMLPLTMYVVSKLAGFDAKKEFNAYISKPIKIDSSGKKNEFYLIFLALSVICMLAVMYTLLKTVQVPLIELLKGNFSELGKLRIEAARNFSGNVYVRNIFAIALTPLLSLISYVYAAKTRQLKWIFLFMALFVFAVLISVYDLAKSPIIFYAIMFIFVRIYSGTLVLNRWKIYLYGISGGTLVILMYIFIQGVDDLGSYFSYSSGPIGRIILAQIAPTFLHLNIFGESIPFLNGSSLPSILIGWFDMEQVRSARLVMANAFPARVADGTGGVLNTLYIAEAYANFGYMGIFLGTLYVGIFVQLLYIVFIRLPKNPVLLCLFIYFSINIPRTLVGGFTDFLFNPIWIFITFLFAGILLFIKLREDLASFYLKRKSGNQL</sequence>
<feature type="transmembrane region" description="Helical" evidence="1">
    <location>
        <begin position="206"/>
        <end position="224"/>
    </location>
</feature>
<comment type="caution">
    <text evidence="2">The sequence shown here is derived from an EMBL/GenBank/DDBJ whole genome shotgun (WGS) entry which is preliminary data.</text>
</comment>
<evidence type="ECO:0000313" key="3">
    <source>
        <dbReference type="Proteomes" id="UP000323732"/>
    </source>
</evidence>
<name>A0A5D4SPQ3_9BACI</name>
<keyword evidence="1" id="KW-0472">Membrane</keyword>
<feature type="transmembrane region" description="Helical" evidence="1">
    <location>
        <begin position="254"/>
        <end position="272"/>
    </location>
</feature>
<feature type="transmembrane region" description="Helical" evidence="1">
    <location>
        <begin position="367"/>
        <end position="390"/>
    </location>
</feature>
<feature type="transmembrane region" description="Helical" evidence="1">
    <location>
        <begin position="397"/>
        <end position="415"/>
    </location>
</feature>